<feature type="transmembrane region" description="Helical" evidence="1">
    <location>
        <begin position="16"/>
        <end position="41"/>
    </location>
</feature>
<evidence type="ECO:0000313" key="2">
    <source>
        <dbReference type="EMBL" id="ADQ41577.1"/>
    </source>
</evidence>
<sequence length="140" mass="15231">MKLKLKISKYERGEGILVFVALLPILILVLLLALQIGVIGYSKIAAQYVANTAAETAATKPSQGIIPTAYLVADELGSRVLYQFSYRGMIDVSGSTEPGQLITVTIEYNFPKFSVISTMFRIPQDMTVKSESTAVVQEAP</sequence>
<reference key="1">
    <citation type="submission" date="2010-11" db="EMBL/GenBank/DDBJ databases">
        <title>Complete sequence of chromosome of Caldicellulosiruptor kristjanssonii 177R1B.</title>
        <authorList>
            <consortium name="US DOE Joint Genome Institute"/>
            <person name="Lucas S."/>
            <person name="Copeland A."/>
            <person name="Lapidus A."/>
            <person name="Cheng J.-F."/>
            <person name="Bruce D."/>
            <person name="Goodwin L."/>
            <person name="Pitluck S."/>
            <person name="Davenport K."/>
            <person name="Detter J.C."/>
            <person name="Han C."/>
            <person name="Tapia R."/>
            <person name="Land M."/>
            <person name="Hauser L."/>
            <person name="Jeffries C."/>
            <person name="Kyrpides N."/>
            <person name="Ivanova N."/>
            <person name="Mikhailova N."/>
            <person name="Blumer-Schuette S.E."/>
            <person name="Kelly R.M."/>
            <person name="Woyke T."/>
        </authorList>
    </citation>
    <scope>NUCLEOTIDE SEQUENCE</scope>
    <source>
        <strain>177R1B</strain>
    </source>
</reference>
<dbReference type="HOGENOM" id="CLU_1871560_0_0_9"/>
<dbReference type="AlphaFoldDB" id="E4S5R7"/>
<proteinExistence type="predicted"/>
<evidence type="ECO:0000256" key="1">
    <source>
        <dbReference type="SAM" id="Phobius"/>
    </source>
</evidence>
<dbReference type="RefSeq" id="WP_013433298.1">
    <property type="nucleotide sequence ID" value="NC_014721.1"/>
</dbReference>
<evidence type="ECO:0008006" key="4">
    <source>
        <dbReference type="Google" id="ProtNLM"/>
    </source>
</evidence>
<protein>
    <recommendedName>
        <fullName evidence="4">TadE family protein</fullName>
    </recommendedName>
</protein>
<accession>E4S5R7</accession>
<keyword evidence="1" id="KW-1133">Transmembrane helix</keyword>
<dbReference type="KEGG" id="cki:Calkr_2110"/>
<reference evidence="2 3" key="2">
    <citation type="journal article" date="2011" name="J. Bacteriol.">
        <title>Complete genome sequences for the anaerobic, extremely thermophilic plant biomass-degrading bacteria Caldicellulosiruptor hydrothermalis, Caldicellulosiruptor kristjanssonii, Caldicellulosiruptor kronotskyensis, Caldicellulosiruptor owensenis, and Caldicellulosiruptor lactoaceticus.</title>
        <authorList>
            <person name="Blumer-Schuette S.E."/>
            <person name="Ozdemir I."/>
            <person name="Mistry D."/>
            <person name="Lucas S."/>
            <person name="Lapidus A."/>
            <person name="Cheng J.F."/>
            <person name="Goodwin L.A."/>
            <person name="Pitluck S."/>
            <person name="Land M.L."/>
            <person name="Hauser L.J."/>
            <person name="Woyke T."/>
            <person name="Mikhailova N."/>
            <person name="Pati A."/>
            <person name="Kyrpides N.C."/>
            <person name="Ivanova N."/>
            <person name="Detter J.C."/>
            <person name="Walston-Davenport K."/>
            <person name="Han S."/>
            <person name="Adams M.W."/>
            <person name="Kelly R.M."/>
        </authorList>
    </citation>
    <scope>NUCLEOTIDE SEQUENCE [LARGE SCALE GENOMIC DNA]</scope>
    <source>
        <strain evidence="3">ATCC 700853 / DSM 12137 / I77R1B</strain>
    </source>
</reference>
<dbReference type="EMBL" id="CP002326">
    <property type="protein sequence ID" value="ADQ41577.1"/>
    <property type="molecule type" value="Genomic_DNA"/>
</dbReference>
<name>E4S5R7_CALA7</name>
<evidence type="ECO:0000313" key="3">
    <source>
        <dbReference type="Proteomes" id="UP000009256"/>
    </source>
</evidence>
<keyword evidence="1" id="KW-0472">Membrane</keyword>
<gene>
    <name evidence="2" type="ordered locus">Calkr_2110</name>
</gene>
<keyword evidence="3" id="KW-1185">Reference proteome</keyword>
<dbReference type="STRING" id="632335.Calkr_2110"/>
<dbReference type="Proteomes" id="UP000009256">
    <property type="component" value="Chromosome"/>
</dbReference>
<organism evidence="2 3">
    <name type="scientific">Caldicellulosiruptor acetigenus (strain ATCC 700853 / DSM 12137 / I77R1B)</name>
    <name type="common">Caldicellulosiruptor kristjanssonii</name>
    <dbReference type="NCBI Taxonomy" id="632335"/>
    <lineage>
        <taxon>Bacteria</taxon>
        <taxon>Bacillati</taxon>
        <taxon>Bacillota</taxon>
        <taxon>Bacillota incertae sedis</taxon>
        <taxon>Caldicellulosiruptorales</taxon>
        <taxon>Caldicellulosiruptoraceae</taxon>
        <taxon>Caldicellulosiruptor</taxon>
    </lineage>
</organism>
<keyword evidence="1" id="KW-0812">Transmembrane</keyword>